<keyword evidence="2" id="KW-1185">Reference proteome</keyword>
<gene>
    <name evidence="1" type="ORF">L1987_34656</name>
</gene>
<evidence type="ECO:0000313" key="2">
    <source>
        <dbReference type="Proteomes" id="UP001056120"/>
    </source>
</evidence>
<name>A0ACB9HX16_9ASTR</name>
<reference evidence="2" key="1">
    <citation type="journal article" date="2022" name="Mol. Ecol. Resour.">
        <title>The genomes of chicory, endive, great burdock and yacon provide insights into Asteraceae palaeo-polyploidization history and plant inulin production.</title>
        <authorList>
            <person name="Fan W."/>
            <person name="Wang S."/>
            <person name="Wang H."/>
            <person name="Wang A."/>
            <person name="Jiang F."/>
            <person name="Liu H."/>
            <person name="Zhao H."/>
            <person name="Xu D."/>
            <person name="Zhang Y."/>
        </authorList>
    </citation>
    <scope>NUCLEOTIDE SEQUENCE [LARGE SCALE GENOMIC DNA]</scope>
    <source>
        <strain evidence="2">cv. Yunnan</strain>
    </source>
</reference>
<comment type="caution">
    <text evidence="1">The sequence shown here is derived from an EMBL/GenBank/DDBJ whole genome shotgun (WGS) entry which is preliminary data.</text>
</comment>
<accession>A0ACB9HX16</accession>
<proteinExistence type="predicted"/>
<dbReference type="EMBL" id="CM042028">
    <property type="protein sequence ID" value="KAI3799362.1"/>
    <property type="molecule type" value="Genomic_DNA"/>
</dbReference>
<dbReference type="Proteomes" id="UP001056120">
    <property type="component" value="Linkage Group LG11"/>
</dbReference>
<evidence type="ECO:0000313" key="1">
    <source>
        <dbReference type="EMBL" id="KAI3799362.1"/>
    </source>
</evidence>
<reference evidence="1 2" key="2">
    <citation type="journal article" date="2022" name="Mol. Ecol. Resour.">
        <title>The genomes of chicory, endive, great burdock and yacon provide insights into Asteraceae paleo-polyploidization history and plant inulin production.</title>
        <authorList>
            <person name="Fan W."/>
            <person name="Wang S."/>
            <person name="Wang H."/>
            <person name="Wang A."/>
            <person name="Jiang F."/>
            <person name="Liu H."/>
            <person name="Zhao H."/>
            <person name="Xu D."/>
            <person name="Zhang Y."/>
        </authorList>
    </citation>
    <scope>NUCLEOTIDE SEQUENCE [LARGE SCALE GENOMIC DNA]</scope>
    <source>
        <strain evidence="2">cv. Yunnan</strain>
        <tissue evidence="1">Leaves</tissue>
    </source>
</reference>
<organism evidence="1 2">
    <name type="scientific">Smallanthus sonchifolius</name>
    <dbReference type="NCBI Taxonomy" id="185202"/>
    <lineage>
        <taxon>Eukaryota</taxon>
        <taxon>Viridiplantae</taxon>
        <taxon>Streptophyta</taxon>
        <taxon>Embryophyta</taxon>
        <taxon>Tracheophyta</taxon>
        <taxon>Spermatophyta</taxon>
        <taxon>Magnoliopsida</taxon>
        <taxon>eudicotyledons</taxon>
        <taxon>Gunneridae</taxon>
        <taxon>Pentapetalae</taxon>
        <taxon>asterids</taxon>
        <taxon>campanulids</taxon>
        <taxon>Asterales</taxon>
        <taxon>Asteraceae</taxon>
        <taxon>Asteroideae</taxon>
        <taxon>Heliantheae alliance</taxon>
        <taxon>Millerieae</taxon>
        <taxon>Smallanthus</taxon>
    </lineage>
</organism>
<protein>
    <submittedName>
        <fullName evidence="1">Uncharacterized protein</fullName>
    </submittedName>
</protein>
<sequence length="137" mass="15891">MFMHGLSLYFCFVGKHVLHSNTTQTPYRKIAQLIISSAAILPSLAPNIAKLVLSKTRERLSLFISEDPSFVPFKIGIEHYVTLICRVIKSREFEDVEYYKFISKRWKPQYLGYSGNGEMEAAKARTLEKETFFTTWK</sequence>